<dbReference type="InterPro" id="IPR018161">
    <property type="entry name" value="Wnt_CS"/>
</dbReference>
<dbReference type="GO" id="GO:0045165">
    <property type="term" value="P:cell fate commitment"/>
    <property type="evidence" value="ECO:0007669"/>
    <property type="project" value="TreeGrafter"/>
</dbReference>
<name>A0A6A4SZ16_SCOMX</name>
<keyword evidence="3 9" id="KW-0217">Developmental protein</keyword>
<comment type="function">
    <text evidence="9">Ligand for members of the frizzled family of seven transmembrane receptors.</text>
</comment>
<dbReference type="Pfam" id="PF00110">
    <property type="entry name" value="wnt"/>
    <property type="match status" value="1"/>
</dbReference>
<evidence type="ECO:0000256" key="3">
    <source>
        <dbReference type="ARBA" id="ARBA00022473"/>
    </source>
</evidence>
<evidence type="ECO:0000256" key="7">
    <source>
        <dbReference type="ARBA" id="ARBA00023157"/>
    </source>
</evidence>
<evidence type="ECO:0000256" key="10">
    <source>
        <dbReference type="SAM" id="MobiDB-lite"/>
    </source>
</evidence>
<keyword evidence="6 9" id="KW-0879">Wnt signaling pathway</keyword>
<evidence type="ECO:0000256" key="1">
    <source>
        <dbReference type="ARBA" id="ARBA00004498"/>
    </source>
</evidence>
<dbReference type="Gene3D" id="3.30.2460.20">
    <property type="match status" value="1"/>
</dbReference>
<dbReference type="GO" id="GO:0060070">
    <property type="term" value="P:canonical Wnt signaling pathway"/>
    <property type="evidence" value="ECO:0007669"/>
    <property type="project" value="TreeGrafter"/>
</dbReference>
<dbReference type="GO" id="GO:0005615">
    <property type="term" value="C:extracellular space"/>
    <property type="evidence" value="ECO:0007669"/>
    <property type="project" value="TreeGrafter"/>
</dbReference>
<dbReference type="GO" id="GO:0005109">
    <property type="term" value="F:frizzled binding"/>
    <property type="evidence" value="ECO:0007669"/>
    <property type="project" value="TreeGrafter"/>
</dbReference>
<organism evidence="12 13">
    <name type="scientific">Scophthalmus maximus</name>
    <name type="common">Turbot</name>
    <name type="synonym">Psetta maxima</name>
    <dbReference type="NCBI Taxonomy" id="52904"/>
    <lineage>
        <taxon>Eukaryota</taxon>
        <taxon>Metazoa</taxon>
        <taxon>Chordata</taxon>
        <taxon>Craniata</taxon>
        <taxon>Vertebrata</taxon>
        <taxon>Euteleostomi</taxon>
        <taxon>Actinopterygii</taxon>
        <taxon>Neopterygii</taxon>
        <taxon>Teleostei</taxon>
        <taxon>Neoteleostei</taxon>
        <taxon>Acanthomorphata</taxon>
        <taxon>Carangaria</taxon>
        <taxon>Pleuronectiformes</taxon>
        <taxon>Pleuronectoidei</taxon>
        <taxon>Scophthalmidae</taxon>
        <taxon>Scophthalmus</taxon>
    </lineage>
</organism>
<dbReference type="PROSITE" id="PS00246">
    <property type="entry name" value="WNT1"/>
    <property type="match status" value="1"/>
</dbReference>
<accession>A0A6A4SZ16</accession>
<evidence type="ECO:0000256" key="6">
    <source>
        <dbReference type="ARBA" id="ARBA00022687"/>
    </source>
</evidence>
<dbReference type="Proteomes" id="UP000438429">
    <property type="component" value="Unassembled WGS sequence"/>
</dbReference>
<evidence type="ECO:0000313" key="12">
    <source>
        <dbReference type="EMBL" id="KAF0036284.1"/>
    </source>
</evidence>
<protein>
    <recommendedName>
        <fullName evidence="9">Protein Wnt</fullName>
    </recommendedName>
</protein>
<evidence type="ECO:0000313" key="13">
    <source>
        <dbReference type="Proteomes" id="UP000438429"/>
    </source>
</evidence>
<keyword evidence="8" id="KW-0449">Lipoprotein</keyword>
<evidence type="ECO:0000256" key="11">
    <source>
        <dbReference type="SAM" id="SignalP"/>
    </source>
</evidence>
<dbReference type="SMART" id="SM00097">
    <property type="entry name" value="WNT1"/>
    <property type="match status" value="1"/>
</dbReference>
<evidence type="ECO:0000256" key="2">
    <source>
        <dbReference type="ARBA" id="ARBA00005683"/>
    </source>
</evidence>
<dbReference type="InterPro" id="IPR005817">
    <property type="entry name" value="Wnt"/>
</dbReference>
<evidence type="ECO:0000256" key="9">
    <source>
        <dbReference type="RuleBase" id="RU003500"/>
    </source>
</evidence>
<dbReference type="AlphaFoldDB" id="A0A6A4SZ16"/>
<evidence type="ECO:0000256" key="8">
    <source>
        <dbReference type="ARBA" id="ARBA00023288"/>
    </source>
</evidence>
<keyword evidence="11" id="KW-0732">Signal</keyword>
<dbReference type="InterPro" id="IPR009139">
    <property type="entry name" value="Wnt1"/>
</dbReference>
<dbReference type="PANTHER" id="PTHR12027">
    <property type="entry name" value="WNT RELATED"/>
    <property type="match status" value="1"/>
</dbReference>
<dbReference type="PRINTS" id="PR01349">
    <property type="entry name" value="WNTPROTEIN"/>
</dbReference>
<gene>
    <name evidence="12" type="ORF">F2P81_011596</name>
</gene>
<reference evidence="12 13" key="1">
    <citation type="submission" date="2019-06" db="EMBL/GenBank/DDBJ databases">
        <title>Draft genomes of female and male turbot (Scophthalmus maximus).</title>
        <authorList>
            <person name="Xu H."/>
            <person name="Xu X.-W."/>
            <person name="Shao C."/>
            <person name="Chen S."/>
        </authorList>
    </citation>
    <scope>NUCLEOTIDE SEQUENCE [LARGE SCALE GENOMIC DNA]</scope>
    <source>
        <strain evidence="12">Ysfricsl-2016a</strain>
        <tissue evidence="12">Blood</tissue>
    </source>
</reference>
<evidence type="ECO:0000256" key="5">
    <source>
        <dbReference type="ARBA" id="ARBA00022530"/>
    </source>
</evidence>
<dbReference type="GO" id="GO:0030182">
    <property type="term" value="P:neuron differentiation"/>
    <property type="evidence" value="ECO:0007669"/>
    <property type="project" value="TreeGrafter"/>
</dbReference>
<dbReference type="GO" id="GO:0048513">
    <property type="term" value="P:animal organ development"/>
    <property type="evidence" value="ECO:0007669"/>
    <property type="project" value="UniProtKB-ARBA"/>
</dbReference>
<feature type="compositionally biased region" description="Basic and acidic residues" evidence="10">
    <location>
        <begin position="242"/>
        <end position="255"/>
    </location>
</feature>
<comment type="subcellular location">
    <subcellularLocation>
        <location evidence="1 9">Secreted</location>
        <location evidence="1 9">Extracellular space</location>
        <location evidence="1 9">Extracellular matrix</location>
    </subcellularLocation>
</comment>
<dbReference type="GO" id="GO:0005125">
    <property type="term" value="F:cytokine activity"/>
    <property type="evidence" value="ECO:0007669"/>
    <property type="project" value="TreeGrafter"/>
</dbReference>
<feature type="chain" id="PRO_5025332815" description="Protein Wnt" evidence="11">
    <location>
        <begin position="21"/>
        <end position="345"/>
    </location>
</feature>
<feature type="signal peptide" evidence="11">
    <location>
        <begin position="1"/>
        <end position="20"/>
    </location>
</feature>
<dbReference type="PANTHER" id="PTHR12027:SF91">
    <property type="entry name" value="PROTO-ONCOGENE WNT-1"/>
    <property type="match status" value="1"/>
</dbReference>
<dbReference type="InterPro" id="IPR043158">
    <property type="entry name" value="Wnt_C"/>
</dbReference>
<comment type="similarity">
    <text evidence="2 9">Belongs to the Wnt family.</text>
</comment>
<dbReference type="PRINTS" id="PR01841">
    <property type="entry name" value="WNT1PROTEIN"/>
</dbReference>
<sequence>MRSLALLLGVKAACILLVSSLSGTGAVNNSGRWWGIVNVASSSNLLTNSKNVQLVLDPSLSLLSRRQRRLIRQNPGILHAIAAGLHTAIKECKWQFRNRRWNCPTTHSPAVFGKIVNREGAIESCTCDYRRRGPGGPDWHWGGCSDNVDFGRMFSQEFVDSSEKGRDLRYLTNLHNNEAGRMTVSSEMRQECKCHGMSGSCTVRTCWMRLPSFRTVGDFLKDRFDGASRVVYANKGSNRASHRADPRHLEPENPAHKPPSAMDLVYFEKSPNFCSYNGKTGTLGTSGRTCNSSSPGLDGCELLCCGRGFKTRTETVTERCNCTFHWCCHVSCLNCTSTRTLHECL</sequence>
<dbReference type="FunFam" id="3.30.2460.20:FF:000001">
    <property type="entry name" value="Wnt homolog"/>
    <property type="match status" value="1"/>
</dbReference>
<keyword evidence="7" id="KW-1015">Disulfide bond</keyword>
<evidence type="ECO:0000256" key="4">
    <source>
        <dbReference type="ARBA" id="ARBA00022525"/>
    </source>
</evidence>
<keyword evidence="5" id="KW-0272">Extracellular matrix</keyword>
<feature type="region of interest" description="Disordered" evidence="10">
    <location>
        <begin position="235"/>
        <end position="258"/>
    </location>
</feature>
<proteinExistence type="inferred from homology"/>
<dbReference type="EMBL" id="VEVO01000010">
    <property type="protein sequence ID" value="KAF0036284.1"/>
    <property type="molecule type" value="Genomic_DNA"/>
</dbReference>
<keyword evidence="4" id="KW-0964">Secreted</keyword>
<dbReference type="CDD" id="cd19333">
    <property type="entry name" value="Wnt_Wnt1"/>
    <property type="match status" value="1"/>
</dbReference>
<comment type="caution">
    <text evidence="12">The sequence shown here is derived from an EMBL/GenBank/DDBJ whole genome shotgun (WGS) entry which is preliminary data.</text>
</comment>